<accession>A0A447TBD7</accession>
<dbReference type="InterPro" id="IPR023346">
    <property type="entry name" value="Lysozyme-like_dom_sf"/>
</dbReference>
<evidence type="ECO:0000256" key="3">
    <source>
        <dbReference type="ARBA" id="ARBA00022679"/>
    </source>
</evidence>
<dbReference type="Gene3D" id="1.10.3810.10">
    <property type="entry name" value="Biosynthetic peptidoglycan transglycosylase-like"/>
    <property type="match status" value="1"/>
</dbReference>
<sequence length="443" mass="49451">MIKLTDRGVTGPLLPLGLFPPYREKDQGGLLVRDGYGRPIYQSQYPQRVYGSFESLPRLLVSGLLYIENHTLLDDSNPQQNPAIEWSRFGKALADESLHLFRPGYHSAGASTLATQIEKFRHSPGGRTGSPKEKLRQMLSASVRAYHNGEDTTAFRRQLVVEYLNTVPLAARAGFGEISGIGDGMWAWYGRSFDEMNRTLANDSPPTVDEQATVFKEALSLMISQRGPSAYLNGDMKVLEDLTDSYLRLMARDKVISQELCDAALKVSLRQQKEKVSPAVKSLVERKGANAVRIKLAGMLGMPRLYDLDHVDVEVGSTLDSQLQQSVTDHLMKLRDPEYAKSAGLGDKFLLQQGSPEGVTYSFTLIERTPFGNKVRVQADNFDQPFDINEGTKLDLGSTSKLRTLVTYLEVIADLHRQYAGLSREALGKIRSGEHESVLRRWR</sequence>
<dbReference type="InterPro" id="IPR036950">
    <property type="entry name" value="PBP_transglycosylase"/>
</dbReference>
<dbReference type="InterPro" id="IPR050396">
    <property type="entry name" value="Glycosyltr_51/Transpeptidase"/>
</dbReference>
<evidence type="ECO:0000256" key="2">
    <source>
        <dbReference type="ARBA" id="ARBA00004752"/>
    </source>
</evidence>
<proteinExistence type="predicted"/>
<dbReference type="InterPro" id="IPR001264">
    <property type="entry name" value="Glyco_trans_51"/>
</dbReference>
<protein>
    <submittedName>
        <fullName evidence="5">Transglycosylase</fullName>
    </submittedName>
</protein>
<dbReference type="SUPFAM" id="SSF53955">
    <property type="entry name" value="Lysozyme-like"/>
    <property type="match status" value="1"/>
</dbReference>
<evidence type="ECO:0000256" key="1">
    <source>
        <dbReference type="ARBA" id="ARBA00004377"/>
    </source>
</evidence>
<dbReference type="GO" id="GO:0009252">
    <property type="term" value="P:peptidoglycan biosynthetic process"/>
    <property type="evidence" value="ECO:0007669"/>
    <property type="project" value="TreeGrafter"/>
</dbReference>
<dbReference type="GO" id="GO:0005886">
    <property type="term" value="C:plasma membrane"/>
    <property type="evidence" value="ECO:0007669"/>
    <property type="project" value="UniProtKB-SubCell"/>
</dbReference>
<dbReference type="GO" id="GO:0030288">
    <property type="term" value="C:outer membrane-bounded periplasmic space"/>
    <property type="evidence" value="ECO:0007669"/>
    <property type="project" value="TreeGrafter"/>
</dbReference>
<feature type="domain" description="Glycosyl transferase family 51" evidence="4">
    <location>
        <begin position="40"/>
        <end position="231"/>
    </location>
</feature>
<reference evidence="5 6" key="1">
    <citation type="submission" date="2018-12" db="EMBL/GenBank/DDBJ databases">
        <authorList>
            <consortium name="Pathogen Informatics"/>
        </authorList>
    </citation>
    <scope>NUCLEOTIDE SEQUENCE [LARGE SCALE GENOMIC DNA]</scope>
    <source>
        <strain evidence="5 6">NCTC9695</strain>
    </source>
</reference>
<dbReference type="PANTHER" id="PTHR32282">
    <property type="entry name" value="BINDING PROTEIN TRANSPEPTIDASE, PUTATIVE-RELATED"/>
    <property type="match status" value="1"/>
</dbReference>
<dbReference type="Pfam" id="PF00912">
    <property type="entry name" value="Transgly"/>
    <property type="match status" value="1"/>
</dbReference>
<dbReference type="Proteomes" id="UP000275777">
    <property type="component" value="Chromosome"/>
</dbReference>
<evidence type="ECO:0000313" key="5">
    <source>
        <dbReference type="EMBL" id="VEB42183.1"/>
    </source>
</evidence>
<organism evidence="5 6">
    <name type="scientific">Chromobacterium violaceum</name>
    <dbReference type="NCBI Taxonomy" id="536"/>
    <lineage>
        <taxon>Bacteria</taxon>
        <taxon>Pseudomonadati</taxon>
        <taxon>Pseudomonadota</taxon>
        <taxon>Betaproteobacteria</taxon>
        <taxon>Neisseriales</taxon>
        <taxon>Chromobacteriaceae</taxon>
        <taxon>Chromobacterium</taxon>
    </lineage>
</organism>
<comment type="subcellular location">
    <subcellularLocation>
        <location evidence="1">Cell inner membrane</location>
        <topology evidence="1">Single-pass membrane protein</topology>
    </subcellularLocation>
</comment>
<comment type="pathway">
    <text evidence="2">Cell wall biogenesis; peptidoglycan biosynthesis.</text>
</comment>
<dbReference type="EMBL" id="LR134182">
    <property type="protein sequence ID" value="VEB42183.1"/>
    <property type="molecule type" value="Genomic_DNA"/>
</dbReference>
<gene>
    <name evidence="5" type="ORF">NCTC9695_02626</name>
</gene>
<dbReference type="AlphaFoldDB" id="A0A447TBD7"/>
<evidence type="ECO:0000313" key="6">
    <source>
        <dbReference type="Proteomes" id="UP000275777"/>
    </source>
</evidence>
<keyword evidence="3" id="KW-0808">Transferase</keyword>
<dbReference type="PANTHER" id="PTHR32282:SF24">
    <property type="entry name" value="GLYCOSYL TRANSFERASE FAMILY 51 DOMAIN-CONTAINING PROTEIN"/>
    <property type="match status" value="1"/>
</dbReference>
<dbReference type="GO" id="GO:0008955">
    <property type="term" value="F:peptidoglycan glycosyltransferase activity"/>
    <property type="evidence" value="ECO:0007669"/>
    <property type="project" value="TreeGrafter"/>
</dbReference>
<name>A0A447TBD7_CHRVL</name>
<evidence type="ECO:0000259" key="4">
    <source>
        <dbReference type="Pfam" id="PF00912"/>
    </source>
</evidence>